<keyword evidence="14" id="KW-1185">Reference proteome</keyword>
<dbReference type="InterPro" id="IPR007421">
    <property type="entry name" value="Schlafen_AlbA_2_dom"/>
</dbReference>
<evidence type="ECO:0000256" key="9">
    <source>
        <dbReference type="ARBA" id="ARBA00029450"/>
    </source>
</evidence>
<dbReference type="Gene3D" id="3.30.950.30">
    <property type="entry name" value="Schlafen, AAA domain"/>
    <property type="match status" value="1"/>
</dbReference>
<comment type="subcellular location">
    <subcellularLocation>
        <location evidence="1">Late endosome</location>
    </subcellularLocation>
</comment>
<feature type="region of interest" description="Disordered" evidence="10">
    <location>
        <begin position="277"/>
        <end position="300"/>
    </location>
</feature>
<evidence type="ECO:0000256" key="4">
    <source>
        <dbReference type="ARBA" id="ARBA00022737"/>
    </source>
</evidence>
<evidence type="ECO:0000256" key="7">
    <source>
        <dbReference type="ARBA" id="ARBA00022833"/>
    </source>
</evidence>
<dbReference type="CDD" id="cd20819">
    <property type="entry name" value="C1_DEF8"/>
    <property type="match status" value="1"/>
</dbReference>
<evidence type="ECO:0000256" key="10">
    <source>
        <dbReference type="SAM" id="MobiDB-lite"/>
    </source>
</evidence>
<dbReference type="PANTHER" id="PTHR12326:SF3">
    <property type="entry name" value="DIFFERENTIALLY EXPRESSED IN FDCP 8 HOMOLOG"/>
    <property type="match status" value="1"/>
</dbReference>
<feature type="compositionally biased region" description="Low complexity" evidence="10">
    <location>
        <begin position="518"/>
        <end position="535"/>
    </location>
</feature>
<feature type="compositionally biased region" description="Polar residues" evidence="10">
    <location>
        <begin position="536"/>
        <end position="562"/>
    </location>
</feature>
<evidence type="ECO:0000256" key="8">
    <source>
        <dbReference type="ARBA" id="ARBA00023006"/>
    </source>
</evidence>
<accession>A0ABN8R3A4</accession>
<dbReference type="InterPro" id="IPR002219">
    <property type="entry name" value="PKC_DAG/PE"/>
</dbReference>
<name>A0ABN8R3A4_9CNID</name>
<dbReference type="Gene3D" id="3.30.60.20">
    <property type="match status" value="1"/>
</dbReference>
<dbReference type="Pfam" id="PF02759">
    <property type="entry name" value="RUN"/>
    <property type="match status" value="1"/>
</dbReference>
<comment type="caution">
    <text evidence="13">The sequence shown here is derived from an EMBL/GenBank/DDBJ whole genome shotgun (WGS) entry which is preliminary data.</text>
</comment>
<dbReference type="EMBL" id="CALNXK010000172">
    <property type="protein sequence ID" value="CAH3172342.1"/>
    <property type="molecule type" value="Genomic_DNA"/>
</dbReference>
<dbReference type="InterPro" id="IPR038461">
    <property type="entry name" value="Schlafen_AlbA_2_dom_sf"/>
</dbReference>
<evidence type="ECO:0000256" key="5">
    <source>
        <dbReference type="ARBA" id="ARBA00022753"/>
    </source>
</evidence>
<feature type="region of interest" description="Disordered" evidence="10">
    <location>
        <begin position="511"/>
        <end position="578"/>
    </location>
</feature>
<dbReference type="Proteomes" id="UP001159405">
    <property type="component" value="Unassembled WGS sequence"/>
</dbReference>
<dbReference type="SUPFAM" id="SSF140741">
    <property type="entry name" value="RUN domain-like"/>
    <property type="match status" value="1"/>
</dbReference>
<evidence type="ECO:0000259" key="11">
    <source>
        <dbReference type="PROSITE" id="PS50081"/>
    </source>
</evidence>
<dbReference type="InterPro" id="IPR051366">
    <property type="entry name" value="DEF8"/>
</dbReference>
<evidence type="ECO:0000256" key="6">
    <source>
        <dbReference type="ARBA" id="ARBA00022771"/>
    </source>
</evidence>
<evidence type="ECO:0000313" key="13">
    <source>
        <dbReference type="EMBL" id="CAH3172342.1"/>
    </source>
</evidence>
<feature type="domain" description="Phorbol-ester/DAG-type" evidence="11">
    <location>
        <begin position="666"/>
        <end position="716"/>
    </location>
</feature>
<dbReference type="SUPFAM" id="SSF57889">
    <property type="entry name" value="Cysteine-rich domain"/>
    <property type="match status" value="1"/>
</dbReference>
<comment type="similarity">
    <text evidence="9">Belongs to the DEF8 family.</text>
</comment>
<evidence type="ECO:0000256" key="2">
    <source>
        <dbReference type="ARBA" id="ARBA00022553"/>
    </source>
</evidence>
<dbReference type="PROSITE" id="PS00479">
    <property type="entry name" value="ZF_DAG_PE_1"/>
    <property type="match status" value="1"/>
</dbReference>
<reference evidence="13 14" key="1">
    <citation type="submission" date="2022-05" db="EMBL/GenBank/DDBJ databases">
        <authorList>
            <consortium name="Genoscope - CEA"/>
            <person name="William W."/>
        </authorList>
    </citation>
    <scope>NUCLEOTIDE SEQUENCE [LARGE SCALE GENOMIC DNA]</scope>
</reference>
<dbReference type="Pfam" id="PF04326">
    <property type="entry name" value="SLFN_AlbA_2"/>
    <property type="match status" value="1"/>
</dbReference>
<dbReference type="PROSITE" id="PS50081">
    <property type="entry name" value="ZF_DAG_PE_2"/>
    <property type="match status" value="1"/>
</dbReference>
<proteinExistence type="inferred from homology"/>
<protein>
    <submittedName>
        <fullName evidence="13">Uncharacterized protein</fullName>
    </submittedName>
</protein>
<dbReference type="InterPro" id="IPR046349">
    <property type="entry name" value="C1-like_sf"/>
</dbReference>
<feature type="domain" description="RUN" evidence="12">
    <location>
        <begin position="31"/>
        <end position="161"/>
    </location>
</feature>
<keyword evidence="8" id="KW-0072">Autophagy</keyword>
<evidence type="ECO:0000256" key="3">
    <source>
        <dbReference type="ARBA" id="ARBA00022723"/>
    </source>
</evidence>
<dbReference type="PROSITE" id="PS50826">
    <property type="entry name" value="RUN"/>
    <property type="match status" value="1"/>
</dbReference>
<feature type="compositionally biased region" description="Polar residues" evidence="10">
    <location>
        <begin position="415"/>
        <end position="431"/>
    </location>
</feature>
<evidence type="ECO:0000259" key="12">
    <source>
        <dbReference type="PROSITE" id="PS50826"/>
    </source>
</evidence>
<dbReference type="CDD" id="cd17671">
    <property type="entry name" value="RUN"/>
    <property type="match status" value="1"/>
</dbReference>
<evidence type="ECO:0000313" key="14">
    <source>
        <dbReference type="Proteomes" id="UP001159405"/>
    </source>
</evidence>
<feature type="region of interest" description="Disordered" evidence="10">
    <location>
        <begin position="387"/>
        <end position="450"/>
    </location>
</feature>
<dbReference type="InterPro" id="IPR037213">
    <property type="entry name" value="Run_dom_sf"/>
</dbReference>
<evidence type="ECO:0000256" key="1">
    <source>
        <dbReference type="ARBA" id="ARBA00004603"/>
    </source>
</evidence>
<dbReference type="SMART" id="SM01175">
    <property type="entry name" value="DUF4206"/>
    <property type="match status" value="1"/>
</dbReference>
<gene>
    <name evidence="13" type="ORF">PLOB_00012940</name>
</gene>
<dbReference type="Gene3D" id="1.20.58.900">
    <property type="match status" value="1"/>
</dbReference>
<keyword evidence="4" id="KW-0677">Repeat</keyword>
<dbReference type="InterPro" id="IPR025258">
    <property type="entry name" value="RH_dom"/>
</dbReference>
<dbReference type="InterPro" id="IPR004012">
    <property type="entry name" value="Run_dom"/>
</dbReference>
<keyword evidence="5" id="KW-0967">Endosome</keyword>
<sequence>MHDQLSDDLYSSLSTAVEEIQRQVAQGYSVIWNCKAVDNLCFCMEDIFNHGLKEGLLSWASNNQVSFWSLANKITCKKDIEDINRLRSKTDQEKCMAWIRQGLKENTLSSYLNAISQDEKLLREFYHPHAFLCDKEKAEKTEKLIAYGISHLDFDISLTSSSRRSLDIEAAAPIIASLGAGITHLPVRSSLVNGYGSPSSSWNGQEHSVHLYAQGARNVATEGTGKKKKKRKKAEVAMIAESEDFEESDFINKAIDIHRGLDSGSSSNHSEMISGVIVDDDQNSEERKPVNDSSGDVDLAGDNISEISLTMELPVAETVLHQSSTDKFEQTSFVAGSNETFPLVNGSDKEPEVSLNNVPCEEKIIDGNKSVDEGSNDESDLIKEELALKPEEVIDGNHSSNEHSERQGDIDERTSIITSPEMDNQSSSQNPFEDEGEVETVSTSPKDTDTVIANEPETPEYYAALATFECGTPKKVDSIWQIERERGMSAEFNASYEGEDLNIVPGIHKSYDTRSRSESSGSFNGSGSQRSSRNSTLDSMHRTFTISSTPGSWPGRNSFSSRKSSKADLSIGSPGSESQFSEFEMFDELIGLEEDHFSPPESFMGVSTTEELRHAINACKDLINATSDDSEEKRKLITKLVQLRLKLQETQDSKSEGDSKARKVLGHTFTKEEERGKKLSCDKCGKTIWMWQSLFTCNACSYRSHRRCLELIRRPCASRKVSVTTYNLSICPETGLSSQQYKCAECRKQIGLTRGERSEARLCDYSGQHYCEECHWNDLVVIPARVVHNWDFSLYKVSRQSKQLLALMTGRPLLKIERLNPSLFKFVVELREIKRLREEILIMKKYFVTCREALESKLLLQLKDRQHFVDSSSMYSLQDLIDVNSGSLLPFLTKIHSLFLTHIKSDCQLCQAKGFVCEFCGKDEIIFAFDPHAAQCKECRTVFHKKFVEKVQHCTITLEKKDADAVLRPINAVLNSGGGIVRMKIDDFSRYKPGDLNKRIDTFWQTLEQKLNPMIQPSTYDDVFDRKLEGDTILLFIKAIEHFCTVDYNLHLPNDAAFLPRQPYNKVVDLLSRRDSLENHTPEVPLTDLPMDLLPKEFTYKEVLNFHESKQVQLKSFSSTNGLFHPNNKKAQDKIAEQISSFGNGSGGMILIGIDDKTGEILGQNIAADGKAKWESGFQAMINQMSETSWSFTPI</sequence>
<keyword evidence="7" id="KW-0862">Zinc</keyword>
<feature type="compositionally biased region" description="Basic and acidic residues" evidence="10">
    <location>
        <begin position="400"/>
        <end position="414"/>
    </location>
</feature>
<dbReference type="InterPro" id="IPR047983">
    <property type="entry name" value="DEF8_C1"/>
</dbReference>
<organism evidence="13 14">
    <name type="scientific">Porites lobata</name>
    <dbReference type="NCBI Taxonomy" id="104759"/>
    <lineage>
        <taxon>Eukaryota</taxon>
        <taxon>Metazoa</taxon>
        <taxon>Cnidaria</taxon>
        <taxon>Anthozoa</taxon>
        <taxon>Hexacorallia</taxon>
        <taxon>Scleractinia</taxon>
        <taxon>Fungiina</taxon>
        <taxon>Poritidae</taxon>
        <taxon>Porites</taxon>
    </lineage>
</organism>
<dbReference type="Pfam" id="PF13901">
    <property type="entry name" value="RH_dom"/>
    <property type="match status" value="1"/>
</dbReference>
<dbReference type="PANTHER" id="PTHR12326">
    <property type="entry name" value="PLECKSTRIN HOMOLOGY DOMAIN CONTAINING PROTEIN"/>
    <property type="match status" value="1"/>
</dbReference>
<keyword evidence="3" id="KW-0479">Metal-binding</keyword>
<keyword evidence="6" id="KW-0863">Zinc-finger</keyword>
<dbReference type="SMART" id="SM00593">
    <property type="entry name" value="RUN"/>
    <property type="match status" value="1"/>
</dbReference>
<keyword evidence="2" id="KW-0597">Phosphoprotein</keyword>